<gene>
    <name evidence="1" type="ORF">ACFONP_09010</name>
</gene>
<evidence type="ECO:0000313" key="1">
    <source>
        <dbReference type="EMBL" id="MFC3302870.1"/>
    </source>
</evidence>
<sequence length="257" mass="27679">MRGGILVRGAGYAPWLAACLFARFVPASLPVGVETGKGSGRNALIRPEDRRALAAIGVDSGALLQAQARRFHSWGGRFGHAIPFSDGKADGFEVDGERYRSLLSRIARRAEVRERIEAPSLTVVVSDGADLRISDLALGAARLPAARREEFEHLCLVRGVMAVVFALPGEDPTTEEMAEMTRLSARHSAAVEDMLALLEGGEGSENLAHRKALFRACGRVAPFDDDPFGRSEWHVALLKMCGQPEDHALIAGRTGRG</sequence>
<dbReference type="Proteomes" id="UP001595607">
    <property type="component" value="Unassembled WGS sequence"/>
</dbReference>
<accession>A0ABV7MBV4</accession>
<proteinExistence type="predicted"/>
<keyword evidence="2" id="KW-1185">Reference proteome</keyword>
<name>A0ABV7MBV4_9PROT</name>
<comment type="caution">
    <text evidence="1">The sequence shown here is derived from an EMBL/GenBank/DDBJ whole genome shotgun (WGS) entry which is preliminary data.</text>
</comment>
<dbReference type="PROSITE" id="PS51257">
    <property type="entry name" value="PROKAR_LIPOPROTEIN"/>
    <property type="match status" value="1"/>
</dbReference>
<protein>
    <submittedName>
        <fullName evidence="1">Uncharacterized protein</fullName>
    </submittedName>
</protein>
<dbReference type="RefSeq" id="WP_189574873.1">
    <property type="nucleotide sequence ID" value="NZ_BMXU01000002.1"/>
</dbReference>
<organism evidence="1 2">
    <name type="scientific">Parvularcula lutaonensis</name>
    <dbReference type="NCBI Taxonomy" id="491923"/>
    <lineage>
        <taxon>Bacteria</taxon>
        <taxon>Pseudomonadati</taxon>
        <taxon>Pseudomonadota</taxon>
        <taxon>Alphaproteobacteria</taxon>
        <taxon>Parvularculales</taxon>
        <taxon>Parvularculaceae</taxon>
        <taxon>Parvularcula</taxon>
    </lineage>
</organism>
<reference evidence="2" key="1">
    <citation type="journal article" date="2019" name="Int. J. Syst. Evol. Microbiol.">
        <title>The Global Catalogue of Microorganisms (GCM) 10K type strain sequencing project: providing services to taxonomists for standard genome sequencing and annotation.</title>
        <authorList>
            <consortium name="The Broad Institute Genomics Platform"/>
            <consortium name="The Broad Institute Genome Sequencing Center for Infectious Disease"/>
            <person name="Wu L."/>
            <person name="Ma J."/>
        </authorList>
    </citation>
    <scope>NUCLEOTIDE SEQUENCE [LARGE SCALE GENOMIC DNA]</scope>
    <source>
        <strain evidence="2">KCTC 22245</strain>
    </source>
</reference>
<evidence type="ECO:0000313" key="2">
    <source>
        <dbReference type="Proteomes" id="UP001595607"/>
    </source>
</evidence>
<dbReference type="EMBL" id="JBHRVA010000003">
    <property type="protein sequence ID" value="MFC3302870.1"/>
    <property type="molecule type" value="Genomic_DNA"/>
</dbReference>